<keyword evidence="1" id="KW-0472">Membrane</keyword>
<evidence type="ECO:0000259" key="2">
    <source>
        <dbReference type="PROSITE" id="PS50181"/>
    </source>
</evidence>
<sequence>MEIVVMIVKNLDFTRRLIVRKTCKTLRKMIDRLEPCCCKELQMTIGLEECELKLEGHSIKYKKSGEGTYSMLTKMLDDLSSFLSHSQSHLDTFIINQNNVKDFPQTIFIKGQKEFVSESLSVLSLDLQAYEIWHLPFWREEIKCKELHISYLRILEKLEDDIMRVEVKTRKCNADAQIKSNYCTKYYREGQMDILVDEPVSLLFCVMVSITLLFETRFFILYASDTPWRHFRRPWLLLNYSIALLGMIPTYLSIPDQQSGKTYQLGRYPCLPAEVYEDRVFLLSTWSTGVALNSLLNTTTQQTILFISLIYCNMKKSMSQVKMSKKTIDLHRKFMRSLVLQVAIPVATVILPLSYNTLATLYSYYNQGANNISVSIMATHGLVSSLAMVYLHKSYWEVLTLCPRMFFVEDTANLMSNLNITSSSKIPPNICDLPIEAVEIIVKNLDFMERLIVRETCKPLRDIINRGPLYCKELTITIGLEECELKIEGHSIKYKRSGEGFESMLMSMTDDLSSFVFDPQFQLDTFIFKNNTIFNAMIRTIYPGVHHEQVAESLYELSIDLDAYDNLQRSFWTAGRIKLREFQGSFLYNPTILDDDIMKVEMKTRKFVAGVRPTLKYCTKYFREGQMDILVDEPRLLPPKKATPP</sequence>
<feature type="transmembrane region" description="Helical" evidence="1">
    <location>
        <begin position="334"/>
        <end position="352"/>
    </location>
</feature>
<evidence type="ECO:0000313" key="4">
    <source>
        <dbReference type="WBParaSite" id="Csp11.Scaffold629.g8611.t1"/>
    </source>
</evidence>
<accession>A0A1I7UEV1</accession>
<feature type="domain" description="F-box" evidence="2">
    <location>
        <begin position="427"/>
        <end position="473"/>
    </location>
</feature>
<dbReference type="InterPro" id="IPR019422">
    <property type="entry name" value="7TM_GPCR_serpentine_rcpt_Srh"/>
</dbReference>
<feature type="transmembrane region" description="Helical" evidence="1">
    <location>
        <begin position="235"/>
        <end position="254"/>
    </location>
</feature>
<dbReference type="PANTHER" id="PTHR22941:SF64">
    <property type="entry name" value="SERPENTINE RECEPTOR, CLASS H"/>
    <property type="match status" value="1"/>
</dbReference>
<dbReference type="InterPro" id="IPR001810">
    <property type="entry name" value="F-box_dom"/>
</dbReference>
<name>A0A1I7UEV1_9PELO</name>
<dbReference type="Proteomes" id="UP000095282">
    <property type="component" value="Unplaced"/>
</dbReference>
<dbReference type="SMART" id="SM00256">
    <property type="entry name" value="FBOX"/>
    <property type="match status" value="2"/>
</dbReference>
<reference evidence="4" key="1">
    <citation type="submission" date="2016-11" db="UniProtKB">
        <authorList>
            <consortium name="WormBaseParasite"/>
        </authorList>
    </citation>
    <scope>IDENTIFICATION</scope>
</reference>
<dbReference type="CDD" id="cd22150">
    <property type="entry name" value="F-box_CeFBXA-like"/>
    <property type="match status" value="2"/>
</dbReference>
<keyword evidence="1" id="KW-0812">Transmembrane</keyword>
<dbReference type="Pfam" id="PF00646">
    <property type="entry name" value="F-box"/>
    <property type="match status" value="2"/>
</dbReference>
<dbReference type="eggNOG" id="ENOG502TGBR">
    <property type="taxonomic scope" value="Eukaryota"/>
</dbReference>
<dbReference type="InterPro" id="IPR036047">
    <property type="entry name" value="F-box-like_dom_sf"/>
</dbReference>
<dbReference type="PROSITE" id="PS50181">
    <property type="entry name" value="FBOX"/>
    <property type="match status" value="1"/>
</dbReference>
<dbReference type="AlphaFoldDB" id="A0A1I7UEV1"/>
<proteinExistence type="predicted"/>
<evidence type="ECO:0000313" key="3">
    <source>
        <dbReference type="Proteomes" id="UP000095282"/>
    </source>
</evidence>
<dbReference type="InterPro" id="IPR053220">
    <property type="entry name" value="Nematode_rcpt-like_serp_H"/>
</dbReference>
<feature type="transmembrane region" description="Helical" evidence="1">
    <location>
        <begin position="200"/>
        <end position="223"/>
    </location>
</feature>
<protein>
    <submittedName>
        <fullName evidence="4">F-box domain-containing protein</fullName>
    </submittedName>
</protein>
<organism evidence="3 4">
    <name type="scientific">Caenorhabditis tropicalis</name>
    <dbReference type="NCBI Taxonomy" id="1561998"/>
    <lineage>
        <taxon>Eukaryota</taxon>
        <taxon>Metazoa</taxon>
        <taxon>Ecdysozoa</taxon>
        <taxon>Nematoda</taxon>
        <taxon>Chromadorea</taxon>
        <taxon>Rhabditida</taxon>
        <taxon>Rhabditina</taxon>
        <taxon>Rhabditomorpha</taxon>
        <taxon>Rhabditoidea</taxon>
        <taxon>Rhabditidae</taxon>
        <taxon>Peloderinae</taxon>
        <taxon>Caenorhabditis</taxon>
    </lineage>
</organism>
<keyword evidence="3" id="KW-1185">Reference proteome</keyword>
<dbReference type="Pfam" id="PF10318">
    <property type="entry name" value="7TM_GPCR_Srh"/>
    <property type="match status" value="1"/>
</dbReference>
<dbReference type="SUPFAM" id="SSF81383">
    <property type="entry name" value="F-box domain"/>
    <property type="match status" value="1"/>
</dbReference>
<dbReference type="WBParaSite" id="Csp11.Scaffold629.g8611.t1">
    <property type="protein sequence ID" value="Csp11.Scaffold629.g8611.t1"/>
    <property type="gene ID" value="Csp11.Scaffold629.g8611"/>
</dbReference>
<feature type="transmembrane region" description="Helical" evidence="1">
    <location>
        <begin position="290"/>
        <end position="313"/>
    </location>
</feature>
<keyword evidence="1" id="KW-1133">Transmembrane helix</keyword>
<dbReference type="PANTHER" id="PTHR22941">
    <property type="entry name" value="SERPENTINE RECEPTOR"/>
    <property type="match status" value="1"/>
</dbReference>
<evidence type="ECO:0000256" key="1">
    <source>
        <dbReference type="SAM" id="Phobius"/>
    </source>
</evidence>